<proteinExistence type="predicted"/>
<dbReference type="PANTHER" id="PTHR45772">
    <property type="entry name" value="CONSERVED COMPONENT OF ABC TRANSPORTER FOR NATURAL AMINO ACIDS-RELATED"/>
    <property type="match status" value="1"/>
</dbReference>
<feature type="domain" description="ABC transporter" evidence="4">
    <location>
        <begin position="6"/>
        <end position="239"/>
    </location>
</feature>
<dbReference type="GO" id="GO:0015192">
    <property type="term" value="F:L-phenylalanine transmembrane transporter activity"/>
    <property type="evidence" value="ECO:0007669"/>
    <property type="project" value="TreeGrafter"/>
</dbReference>
<dbReference type="AlphaFoldDB" id="A0A4P6KHB0"/>
<dbReference type="Proteomes" id="UP000289260">
    <property type="component" value="Chromosome"/>
</dbReference>
<evidence type="ECO:0000256" key="3">
    <source>
        <dbReference type="ARBA" id="ARBA00022840"/>
    </source>
</evidence>
<keyword evidence="2" id="KW-0547">Nucleotide-binding</keyword>
<dbReference type="InterPro" id="IPR003439">
    <property type="entry name" value="ABC_transporter-like_ATP-bd"/>
</dbReference>
<dbReference type="RefSeq" id="WP_130110598.1">
    <property type="nucleotide sequence ID" value="NZ_CP035806.1"/>
</dbReference>
<evidence type="ECO:0000259" key="4">
    <source>
        <dbReference type="PROSITE" id="PS50893"/>
    </source>
</evidence>
<accession>A0A4P6KHB0</accession>
<dbReference type="EMBL" id="CP035806">
    <property type="protein sequence ID" value="QBE49471.1"/>
    <property type="molecule type" value="Genomic_DNA"/>
</dbReference>
<dbReference type="InterPro" id="IPR032823">
    <property type="entry name" value="BCA_ABC_TP_C"/>
</dbReference>
<dbReference type="GO" id="GO:0016887">
    <property type="term" value="F:ATP hydrolysis activity"/>
    <property type="evidence" value="ECO:0007669"/>
    <property type="project" value="InterPro"/>
</dbReference>
<dbReference type="SUPFAM" id="SSF52540">
    <property type="entry name" value="P-loop containing nucleoside triphosphate hydrolases"/>
    <property type="match status" value="1"/>
</dbReference>
<dbReference type="GO" id="GO:0015188">
    <property type="term" value="F:L-isoleucine transmembrane transporter activity"/>
    <property type="evidence" value="ECO:0007669"/>
    <property type="project" value="TreeGrafter"/>
</dbReference>
<dbReference type="GO" id="GO:1903805">
    <property type="term" value="P:L-valine import across plasma membrane"/>
    <property type="evidence" value="ECO:0007669"/>
    <property type="project" value="TreeGrafter"/>
</dbReference>
<dbReference type="GO" id="GO:0042941">
    <property type="term" value="P:D-alanine transmembrane transport"/>
    <property type="evidence" value="ECO:0007669"/>
    <property type="project" value="TreeGrafter"/>
</dbReference>
<evidence type="ECO:0000256" key="2">
    <source>
        <dbReference type="ARBA" id="ARBA00022741"/>
    </source>
</evidence>
<keyword evidence="3 5" id="KW-0067">ATP-binding</keyword>
<gene>
    <name evidence="5" type="ORF">EVS81_12005</name>
</gene>
<dbReference type="KEGG" id="ltr:EVS81_12005"/>
<dbReference type="GO" id="GO:0015808">
    <property type="term" value="P:L-alanine transport"/>
    <property type="evidence" value="ECO:0007669"/>
    <property type="project" value="TreeGrafter"/>
</dbReference>
<dbReference type="GO" id="GO:0005524">
    <property type="term" value="F:ATP binding"/>
    <property type="evidence" value="ECO:0007669"/>
    <property type="project" value="UniProtKB-KW"/>
</dbReference>
<dbReference type="GO" id="GO:1903806">
    <property type="term" value="P:L-isoleucine import across plasma membrane"/>
    <property type="evidence" value="ECO:0007669"/>
    <property type="project" value="TreeGrafter"/>
</dbReference>
<keyword evidence="6" id="KW-1185">Reference proteome</keyword>
<name>A0A4P6KHB0_9MICO</name>
<dbReference type="InterPro" id="IPR051120">
    <property type="entry name" value="ABC_AA/LPS_Transport"/>
</dbReference>
<dbReference type="GO" id="GO:0005886">
    <property type="term" value="C:plasma membrane"/>
    <property type="evidence" value="ECO:0007669"/>
    <property type="project" value="TreeGrafter"/>
</dbReference>
<dbReference type="PANTHER" id="PTHR45772:SF7">
    <property type="entry name" value="AMINO ACID ABC TRANSPORTER ATP-BINDING PROTEIN"/>
    <property type="match status" value="1"/>
</dbReference>
<dbReference type="Gene3D" id="3.40.50.300">
    <property type="entry name" value="P-loop containing nucleotide triphosphate hydrolases"/>
    <property type="match status" value="1"/>
</dbReference>
<sequence length="240" mass="25800">MTDQALVLEHGGMHFDGVRAVDDVSLRLEPGEVLGLIGPNGSGKTTTLNMLSGALRPSAGRILLDGADVTRKSLRHRARAGLVRTFQSVKVFGRLTVEENIEAAALGAGMRRREARRVAVETIEELGLGALAELRADAVPAGQVRSVGIARAIALRPRYLLLDEPAAGQNEAEALELIRIIASFARERGLGVLLVEHDMTVVMGTCDRLHVLDSGRTVVSGDPEAIRKDPQVIEIYFGKE</sequence>
<keyword evidence="1" id="KW-0813">Transport</keyword>
<organism evidence="5 6">
    <name type="scientific">Leucobacter triazinivorans</name>
    <dbReference type="NCBI Taxonomy" id="1784719"/>
    <lineage>
        <taxon>Bacteria</taxon>
        <taxon>Bacillati</taxon>
        <taxon>Actinomycetota</taxon>
        <taxon>Actinomycetes</taxon>
        <taxon>Micrococcales</taxon>
        <taxon>Microbacteriaceae</taxon>
        <taxon>Leucobacter</taxon>
    </lineage>
</organism>
<dbReference type="GO" id="GO:0005304">
    <property type="term" value="F:L-valine transmembrane transporter activity"/>
    <property type="evidence" value="ECO:0007669"/>
    <property type="project" value="TreeGrafter"/>
</dbReference>
<protein>
    <submittedName>
        <fullName evidence="5">ABC transporter ATP-binding protein</fullName>
    </submittedName>
</protein>
<evidence type="ECO:0000313" key="5">
    <source>
        <dbReference type="EMBL" id="QBE49471.1"/>
    </source>
</evidence>
<reference evidence="5 6" key="1">
    <citation type="submission" date="2019-02" db="EMBL/GenBank/DDBJ databases">
        <authorList>
            <person name="Sun L."/>
            <person name="Pan D."/>
            <person name="Wu X."/>
        </authorList>
    </citation>
    <scope>NUCLEOTIDE SEQUENCE [LARGE SCALE GENOMIC DNA]</scope>
    <source>
        <strain evidence="5 6">JW-1</strain>
    </source>
</reference>
<dbReference type="InterPro" id="IPR027417">
    <property type="entry name" value="P-loop_NTPase"/>
</dbReference>
<dbReference type="OrthoDB" id="9805514at2"/>
<dbReference type="PROSITE" id="PS50893">
    <property type="entry name" value="ABC_TRANSPORTER_2"/>
    <property type="match status" value="1"/>
</dbReference>
<dbReference type="SMART" id="SM00382">
    <property type="entry name" value="AAA"/>
    <property type="match status" value="1"/>
</dbReference>
<dbReference type="Pfam" id="PF12399">
    <property type="entry name" value="BCA_ABC_TP_C"/>
    <property type="match status" value="1"/>
</dbReference>
<dbReference type="InterPro" id="IPR003593">
    <property type="entry name" value="AAA+_ATPase"/>
</dbReference>
<evidence type="ECO:0000313" key="6">
    <source>
        <dbReference type="Proteomes" id="UP000289260"/>
    </source>
</evidence>
<dbReference type="Pfam" id="PF00005">
    <property type="entry name" value="ABC_tran"/>
    <property type="match status" value="1"/>
</dbReference>
<evidence type="ECO:0000256" key="1">
    <source>
        <dbReference type="ARBA" id="ARBA00022448"/>
    </source>
</evidence>